<keyword evidence="6" id="KW-1185">Reference proteome</keyword>
<dbReference type="EMBL" id="JARGDN010000004">
    <property type="protein sequence ID" value="MDG9733486.1"/>
    <property type="molecule type" value="Genomic_DNA"/>
</dbReference>
<organism evidence="5 6">
    <name type="scientific">Leuconostoc pseudomesenteroides</name>
    <dbReference type="NCBI Taxonomy" id="33968"/>
    <lineage>
        <taxon>Bacteria</taxon>
        <taxon>Bacillati</taxon>
        <taxon>Bacillota</taxon>
        <taxon>Bacilli</taxon>
        <taxon>Lactobacillales</taxon>
        <taxon>Lactobacillaceae</taxon>
        <taxon>Leuconostoc</taxon>
    </lineage>
</organism>
<dbReference type="PANTHER" id="PTHR37813">
    <property type="entry name" value="FELS-2 PROPHAGE PROTEIN"/>
    <property type="match status" value="1"/>
</dbReference>
<dbReference type="RefSeq" id="WP_010276369.1">
    <property type="nucleotide sequence ID" value="NZ_CP065993.1"/>
</dbReference>
<accession>A0ABT6HBM6</accession>
<dbReference type="Pfam" id="PF10145">
    <property type="entry name" value="PhageMin_Tail"/>
    <property type="match status" value="1"/>
</dbReference>
<name>A0ABT6HBM6_LEUPS</name>
<keyword evidence="3" id="KW-0812">Transmembrane</keyword>
<feature type="transmembrane region" description="Helical" evidence="3">
    <location>
        <begin position="563"/>
        <end position="588"/>
    </location>
</feature>
<dbReference type="Proteomes" id="UP001529201">
    <property type="component" value="Unassembled WGS sequence"/>
</dbReference>
<dbReference type="PANTHER" id="PTHR37813:SF1">
    <property type="entry name" value="FELS-2 PROPHAGE PROTEIN"/>
    <property type="match status" value="1"/>
</dbReference>
<dbReference type="GeneID" id="64344967"/>
<evidence type="ECO:0000256" key="1">
    <source>
        <dbReference type="ARBA" id="ARBA00022612"/>
    </source>
</evidence>
<gene>
    <name evidence="5" type="ORF">P1N92_05045</name>
</gene>
<evidence type="ECO:0000256" key="2">
    <source>
        <dbReference type="SAM" id="Coils"/>
    </source>
</evidence>
<dbReference type="InterPro" id="IPR010090">
    <property type="entry name" value="Phage_tape_meas"/>
</dbReference>
<keyword evidence="2" id="KW-0175">Coiled coil</keyword>
<keyword evidence="3" id="KW-1133">Transmembrane helix</keyword>
<feature type="coiled-coil region" evidence="2">
    <location>
        <begin position="96"/>
        <end position="140"/>
    </location>
</feature>
<protein>
    <submittedName>
        <fullName evidence="5">Phage tail tape measure protein</fullName>
    </submittedName>
</protein>
<evidence type="ECO:0000256" key="3">
    <source>
        <dbReference type="SAM" id="Phobius"/>
    </source>
</evidence>
<evidence type="ECO:0000259" key="4">
    <source>
        <dbReference type="Pfam" id="PF10145"/>
    </source>
</evidence>
<dbReference type="Gene3D" id="1.20.120.20">
    <property type="entry name" value="Apolipoprotein"/>
    <property type="match status" value="1"/>
</dbReference>
<sequence>MSRNIKGITIEINGDTKGLDKALSSVNSSANKTQSELRDVNKLLKLDPGNTELVAQKQKLLSQAITQTGDKLKTLKDAQAQVDAQFAKGDIGEEQYRAFQREIASTEATLKGYKSQLSTAENSQQELSQSTQRLQNYFKATGTSVDDFKSVLGTRLVNAIKSGTANSESLDRALQMIAKESGVASSDMSKLTQTLDKVDDTNITNASKAIEDLGNKTDETSGKMDVFKGATMAEGLSQVSDKAAEMGDAIVETAMDFGNAQSSMQNTMGLTASSAKSATDVVKNVFGTGMVDSVDEANEAVQDVINGFGTIVSSGDIKKLSLDLVAVSKHGGVDIKDAVNSSSQAMKAMGLTGQEATDLISKGLQDGLNKNDDFLDTVNEYAPTFQDAGISAGGMLSVLNAGMQAGAFNTDKVADAVKEFQLRLTSGQLDEPMKQFSKSTQDAFAQFKAGKATSADVMASVGQDLSKMPADKAKAAVQGLGTQFEDLGQQASSSLLMATKETEKTTGATKKMNEQTPGEKWTSALNKLKLSFSDIVIQMTPLINKLSDLIKWFDNLNPTVKTVIGVFGGISVAIAALAPIITMIAGIIGTFGATALLPIIGIIAGIIAAITAVVLVFQNWGKIVDWIKGVWSDMVNNVKAIWNDLILSINVGIANFQIWWSNIWTAIKQKVSDIWNGIKTMFSNVVNAIVTAVSNKFNQMKNGISNIFNAIKSVATSVWNAIKSAVSSVVNAIKSTVTSVWNGIKSVTSSVFNAVRSTASSVWNGIKSTISGVVNGIKSTVSSIWNGIKSVTTSVWNGIKSAITSPIQAAHNVISGIVNRIKSLFNFRLRFPSIDIPHIPLPHFNLSGSFNPLKGKIPHIGVDWYAKGGVFTKPTLFANNGGFSGVGEAGPEAALPLNAKTLGGIGKGIAEATGGLGGDTINVTVQVLADTSAQTIKKLTDAVTDGITRAQNSKTRAIGG</sequence>
<proteinExistence type="predicted"/>
<evidence type="ECO:0000313" key="5">
    <source>
        <dbReference type="EMBL" id="MDG9733486.1"/>
    </source>
</evidence>
<comment type="caution">
    <text evidence="5">The sequence shown here is derived from an EMBL/GenBank/DDBJ whole genome shotgun (WGS) entry which is preliminary data.</text>
</comment>
<keyword evidence="3" id="KW-0472">Membrane</keyword>
<evidence type="ECO:0000313" key="6">
    <source>
        <dbReference type="Proteomes" id="UP001529201"/>
    </source>
</evidence>
<feature type="domain" description="Phage tail tape measure protein" evidence="4">
    <location>
        <begin position="290"/>
        <end position="477"/>
    </location>
</feature>
<feature type="transmembrane region" description="Helical" evidence="3">
    <location>
        <begin position="595"/>
        <end position="620"/>
    </location>
</feature>
<reference evidence="5 6" key="1">
    <citation type="submission" date="2023-02" db="EMBL/GenBank/DDBJ databases">
        <title>Antimicrobial susceptibility testing and tentative epidemiological cut-off values for Lactobacillaceae family species intended for ingestion.</title>
        <authorList>
            <person name="Noehr-Meldgaard K."/>
            <person name="Struve C."/>
            <person name="Ingmer H."/>
            <person name="Koza A."/>
            <person name="Al-Nakeeb K."/>
            <person name="Agersoe Y."/>
        </authorList>
    </citation>
    <scope>NUCLEOTIDE SEQUENCE [LARGE SCALE GENOMIC DNA]</scope>
    <source>
        <strain evidence="5 6">DSM 20193</strain>
    </source>
</reference>
<keyword evidence="1" id="KW-1188">Viral release from host cell</keyword>